<name>A0A9X3SSJ9_9ACTN</name>
<evidence type="ECO:0000313" key="2">
    <source>
        <dbReference type="Proteomes" id="UP001146067"/>
    </source>
</evidence>
<comment type="caution">
    <text evidence="1">The sequence shown here is derived from an EMBL/GenBank/DDBJ whole genome shotgun (WGS) entry which is preliminary data.</text>
</comment>
<proteinExistence type="predicted"/>
<accession>A0A9X3SSJ9</accession>
<dbReference type="Proteomes" id="UP001146067">
    <property type="component" value="Unassembled WGS sequence"/>
</dbReference>
<dbReference type="RefSeq" id="WP_270112736.1">
    <property type="nucleotide sequence ID" value="NZ_JAPZVP010000026.1"/>
</dbReference>
<reference evidence="1" key="1">
    <citation type="submission" date="2022-12" db="EMBL/GenBank/DDBJ databases">
        <title>Gycomyces niveus sp.nov.,a novel actinomycete isolated from soil in Shouguan.</title>
        <authorList>
            <person name="Yang X."/>
        </authorList>
    </citation>
    <scope>NUCLEOTIDE SEQUENCE</scope>
    <source>
        <strain evidence="1">NEAU-A15</strain>
    </source>
</reference>
<gene>
    <name evidence="1" type="ORF">O1R50_23720</name>
</gene>
<dbReference type="AlphaFoldDB" id="A0A9X3SSJ9"/>
<keyword evidence="2" id="KW-1185">Reference proteome</keyword>
<protein>
    <submittedName>
        <fullName evidence="1">Uncharacterized protein</fullName>
    </submittedName>
</protein>
<evidence type="ECO:0000313" key="1">
    <source>
        <dbReference type="EMBL" id="MDA1362651.1"/>
    </source>
</evidence>
<sequence>MFIIEWTPHQRKSQQDIDELFAELQESIAIDGPTDFAVLVYAAQLLETDYVLAEARGFEHVLTLDYADIVDCFESMDAALESLEAGRTGVIEFYCGPGSAWPVFESDADDVRLFLTPWLEAAGLDLSQPLPDQVKTYSSAATGRAQLIDHFGELRRSFARSVVAHDPRYGQYEPIRRWSTDVSDKS</sequence>
<organism evidence="1 2">
    <name type="scientific">Glycomyces luteolus</name>
    <dbReference type="NCBI Taxonomy" id="2670330"/>
    <lineage>
        <taxon>Bacteria</taxon>
        <taxon>Bacillati</taxon>
        <taxon>Actinomycetota</taxon>
        <taxon>Actinomycetes</taxon>
        <taxon>Glycomycetales</taxon>
        <taxon>Glycomycetaceae</taxon>
        <taxon>Glycomyces</taxon>
    </lineage>
</organism>
<dbReference type="EMBL" id="JAPZVP010000026">
    <property type="protein sequence ID" value="MDA1362651.1"/>
    <property type="molecule type" value="Genomic_DNA"/>
</dbReference>